<dbReference type="EMBL" id="JASXSV010000006">
    <property type="protein sequence ID" value="MDP0588675.1"/>
    <property type="molecule type" value="Genomic_DNA"/>
</dbReference>
<comment type="function">
    <text evidence="9">Required for the biogenesis of c-type cytochromes. Possible subunit of a heme lyase.</text>
</comment>
<keyword evidence="15" id="KW-1185">Reference proteome</keyword>
<feature type="transmembrane region" description="Helical" evidence="11">
    <location>
        <begin position="426"/>
        <end position="442"/>
    </location>
</feature>
<keyword evidence="14" id="KW-0456">Lyase</keyword>
<feature type="transmembrane region" description="Helical" evidence="11">
    <location>
        <begin position="6"/>
        <end position="30"/>
    </location>
</feature>
<dbReference type="PANTHER" id="PTHR43653">
    <property type="entry name" value="CYTOCHROME C ASSEMBLY PROTEIN-RELATED"/>
    <property type="match status" value="1"/>
</dbReference>
<dbReference type="NCBIfam" id="NF007691">
    <property type="entry name" value="PRK10369.1"/>
    <property type="match status" value="1"/>
</dbReference>
<feature type="transmembrane region" description="Helical" evidence="11">
    <location>
        <begin position="353"/>
        <end position="374"/>
    </location>
</feature>
<evidence type="ECO:0000313" key="15">
    <source>
        <dbReference type="Proteomes" id="UP001178148"/>
    </source>
</evidence>
<name>A0AA90SSL5_9GAMM</name>
<dbReference type="InterPro" id="IPR003568">
    <property type="entry name" value="Cyt_c_biogenesis_CcmF"/>
</dbReference>
<dbReference type="NCBIfam" id="TIGR00353">
    <property type="entry name" value="nrfE"/>
    <property type="match status" value="1"/>
</dbReference>
<feature type="domain" description="Cytochrome c assembly protein" evidence="12">
    <location>
        <begin position="89"/>
        <end position="296"/>
    </location>
</feature>
<keyword evidence="8 11" id="KW-0472">Membrane</keyword>
<evidence type="ECO:0000256" key="2">
    <source>
        <dbReference type="ARBA" id="ARBA00009186"/>
    </source>
</evidence>
<feature type="transmembrane region" description="Helical" evidence="11">
    <location>
        <begin position="275"/>
        <end position="293"/>
    </location>
</feature>
<feature type="transmembrane region" description="Helical" evidence="11">
    <location>
        <begin position="488"/>
        <end position="513"/>
    </location>
</feature>
<feature type="domain" description="Cytochrome c-type biogenesis protein CcmF C-terminal" evidence="13">
    <location>
        <begin position="316"/>
        <end position="639"/>
    </location>
</feature>
<keyword evidence="6" id="KW-0201">Cytochrome c-type biogenesis</keyword>
<dbReference type="GO" id="GO:0005886">
    <property type="term" value="C:plasma membrane"/>
    <property type="evidence" value="ECO:0007669"/>
    <property type="project" value="UniProtKB-SubCell"/>
</dbReference>
<feature type="compositionally biased region" description="Polar residues" evidence="10">
    <location>
        <begin position="658"/>
        <end position="670"/>
    </location>
</feature>
<comment type="similarity">
    <text evidence="2">Belongs to the CcmF/CycK/Ccl1/NrfE/CcsA family.</text>
</comment>
<feature type="region of interest" description="Disordered" evidence="10">
    <location>
        <begin position="650"/>
        <end position="670"/>
    </location>
</feature>
<evidence type="ECO:0000313" key="14">
    <source>
        <dbReference type="EMBL" id="MDP0588675.1"/>
    </source>
</evidence>
<dbReference type="Pfam" id="PF16327">
    <property type="entry name" value="CcmF_C"/>
    <property type="match status" value="1"/>
</dbReference>
<dbReference type="PRINTS" id="PR01411">
    <property type="entry name" value="CCMFBIOGNSIS"/>
</dbReference>
<sequence length="670" mass="73976">MIPETGLLALLVALCLTVLLAIIPMIGSYTGNVQWMNQARSLTYGQFTLILYAFCCLTWAFISDDFSVEYVAKNSSSLLPMRYKFSAVWSGHEGSLLLWMLTLAGWMSAVALRSSRLPLELSARVLSVMGIISVGLLLFMILTSSPFTRILPFPPADGVDLNPLLQDFGLIIHPPILYMGYVGFSVAFSFAIAALLGGQLDSAWARWVRPWTTVAWGFLTIGIALGSWWAYYELGWGGWWFWDPVENASLMPWLVGTALIHSLAVTEKRGLFKSWTLLLAISTFSLSLLGTFLVRSGVLTSVHAFANDPGRGVFVLIYLLTVAGCSLTLFAFRAPKIRSNISFSWLSKETLLLLNNILLTVSAGTVLLGTLFPLVLESLDMGMVSVGPPYFNALFVPLVMLLALALGVGVLINWKEGSLKWLIHQVKWIFLASLIVGTIFSLTYSSKFIIREFIAIGLATWIALIMAKDIFNKTRHAGLGKGLKRLQPAYFGMHLAHLGLAVAIIGVTISYGYSKQKDIRLSAGESVTLDEYQFRFDGVENQSGPNYISAYGTVTAFRNHRQVAVMHPEKRMFHGKDMPMTETAIDAGFTRDLYVALGEPLDKEGSSWAVRVHVKPFIRWIWLGALLMASGGFLAISDKRYRLNITKSGQRKDDDTLKSNNNSQIAGGKA</sequence>
<protein>
    <submittedName>
        <fullName evidence="14">Heme lyase CcmF/NrfE family subunit</fullName>
    </submittedName>
</protein>
<organism evidence="14 15">
    <name type="scientific">Candidatus Endonucleibacter bathymodioli</name>
    <dbReference type="NCBI Taxonomy" id="539814"/>
    <lineage>
        <taxon>Bacteria</taxon>
        <taxon>Pseudomonadati</taxon>
        <taxon>Pseudomonadota</taxon>
        <taxon>Gammaproteobacteria</taxon>
        <taxon>Oceanospirillales</taxon>
        <taxon>Endozoicomonadaceae</taxon>
        <taxon>Candidatus Endonucleibacter</taxon>
    </lineage>
</organism>
<keyword evidence="7 11" id="KW-1133">Transmembrane helix</keyword>
<feature type="transmembrane region" description="Helical" evidence="11">
    <location>
        <begin position="96"/>
        <end position="113"/>
    </location>
</feature>
<evidence type="ECO:0000256" key="1">
    <source>
        <dbReference type="ARBA" id="ARBA00004429"/>
    </source>
</evidence>
<evidence type="ECO:0000259" key="13">
    <source>
        <dbReference type="Pfam" id="PF16327"/>
    </source>
</evidence>
<reference evidence="14 15" key="1">
    <citation type="journal article" date="2023" name="bioRxiv">
        <title>An intranuclear bacterial parasite of deep-sea mussels expresses apoptosis inhibitors acquired from its host.</title>
        <authorList>
            <person name="Gonzalez Porras M.A."/>
            <person name="Assie A."/>
            <person name="Tietjen M."/>
            <person name="Violette M."/>
            <person name="Kleiner M."/>
            <person name="Gruber-Vodicka H."/>
            <person name="Dubilier N."/>
            <person name="Leisch N."/>
        </authorList>
    </citation>
    <scope>NUCLEOTIDE SEQUENCE [LARGE SCALE GENOMIC DNA]</scope>
    <source>
        <strain evidence="14">IAP13</strain>
    </source>
</reference>
<evidence type="ECO:0000256" key="5">
    <source>
        <dbReference type="ARBA" id="ARBA00022692"/>
    </source>
</evidence>
<dbReference type="PANTHER" id="PTHR43653:SF1">
    <property type="entry name" value="CYTOCHROME C-TYPE BIOGENESIS PROTEIN CCMF"/>
    <property type="match status" value="1"/>
</dbReference>
<keyword evidence="5 11" id="KW-0812">Transmembrane</keyword>
<keyword evidence="4" id="KW-0997">Cell inner membrane</keyword>
<feature type="transmembrane region" description="Helical" evidence="11">
    <location>
        <begin position="313"/>
        <end position="332"/>
    </location>
</feature>
<evidence type="ECO:0000259" key="12">
    <source>
        <dbReference type="Pfam" id="PF01578"/>
    </source>
</evidence>
<feature type="transmembrane region" description="Helical" evidence="11">
    <location>
        <begin position="125"/>
        <end position="147"/>
    </location>
</feature>
<evidence type="ECO:0000256" key="11">
    <source>
        <dbReference type="SAM" id="Phobius"/>
    </source>
</evidence>
<dbReference type="GO" id="GO:0017004">
    <property type="term" value="P:cytochrome complex assembly"/>
    <property type="evidence" value="ECO:0007669"/>
    <property type="project" value="UniProtKB-KW"/>
</dbReference>
<feature type="transmembrane region" description="Helical" evidence="11">
    <location>
        <begin position="250"/>
        <end position="266"/>
    </location>
</feature>
<dbReference type="Proteomes" id="UP001178148">
    <property type="component" value="Unassembled WGS sequence"/>
</dbReference>
<dbReference type="InterPro" id="IPR032523">
    <property type="entry name" value="CcmF_C"/>
</dbReference>
<comment type="subcellular location">
    <subcellularLocation>
        <location evidence="1">Cell inner membrane</location>
        <topology evidence="1">Multi-pass membrane protein</topology>
    </subcellularLocation>
</comment>
<feature type="transmembrane region" description="Helical" evidence="11">
    <location>
        <begin position="176"/>
        <end position="196"/>
    </location>
</feature>
<evidence type="ECO:0000256" key="8">
    <source>
        <dbReference type="ARBA" id="ARBA00023136"/>
    </source>
</evidence>
<dbReference type="InterPro" id="IPR003567">
    <property type="entry name" value="Cyt_c_biogenesis"/>
</dbReference>
<accession>A0AA90SSL5</accession>
<dbReference type="GO" id="GO:0015232">
    <property type="term" value="F:heme transmembrane transporter activity"/>
    <property type="evidence" value="ECO:0007669"/>
    <property type="project" value="InterPro"/>
</dbReference>
<evidence type="ECO:0000256" key="9">
    <source>
        <dbReference type="ARBA" id="ARBA00037230"/>
    </source>
</evidence>
<comment type="caution">
    <text evidence="14">The sequence shown here is derived from an EMBL/GenBank/DDBJ whole genome shotgun (WGS) entry which is preliminary data.</text>
</comment>
<evidence type="ECO:0000256" key="6">
    <source>
        <dbReference type="ARBA" id="ARBA00022748"/>
    </source>
</evidence>
<feature type="transmembrane region" description="Helical" evidence="11">
    <location>
        <begin position="42"/>
        <end position="62"/>
    </location>
</feature>
<keyword evidence="3" id="KW-1003">Cell membrane</keyword>
<dbReference type="AlphaFoldDB" id="A0AA90SSL5"/>
<dbReference type="PRINTS" id="PR01410">
    <property type="entry name" value="CCBIOGENESIS"/>
</dbReference>
<evidence type="ECO:0000256" key="3">
    <source>
        <dbReference type="ARBA" id="ARBA00022475"/>
    </source>
</evidence>
<evidence type="ECO:0000256" key="4">
    <source>
        <dbReference type="ARBA" id="ARBA00022519"/>
    </source>
</evidence>
<proteinExistence type="inferred from homology"/>
<feature type="transmembrane region" description="Helical" evidence="11">
    <location>
        <begin position="394"/>
        <end position="414"/>
    </location>
</feature>
<evidence type="ECO:0000256" key="10">
    <source>
        <dbReference type="SAM" id="MobiDB-lite"/>
    </source>
</evidence>
<gene>
    <name evidence="14" type="ORF">QS748_05540</name>
</gene>
<dbReference type="GO" id="GO:0016829">
    <property type="term" value="F:lyase activity"/>
    <property type="evidence" value="ECO:0007669"/>
    <property type="project" value="UniProtKB-KW"/>
</dbReference>
<dbReference type="Pfam" id="PF01578">
    <property type="entry name" value="Cytochrom_C_asm"/>
    <property type="match status" value="1"/>
</dbReference>
<feature type="transmembrane region" description="Helical" evidence="11">
    <location>
        <begin position="617"/>
        <end position="637"/>
    </location>
</feature>
<feature type="transmembrane region" description="Helical" evidence="11">
    <location>
        <begin position="448"/>
        <end position="467"/>
    </location>
</feature>
<evidence type="ECO:0000256" key="7">
    <source>
        <dbReference type="ARBA" id="ARBA00022989"/>
    </source>
</evidence>
<dbReference type="GO" id="GO:0020037">
    <property type="term" value="F:heme binding"/>
    <property type="evidence" value="ECO:0007669"/>
    <property type="project" value="InterPro"/>
</dbReference>
<feature type="transmembrane region" description="Helical" evidence="11">
    <location>
        <begin position="208"/>
        <end position="230"/>
    </location>
</feature>
<dbReference type="InterPro" id="IPR002541">
    <property type="entry name" value="Cyt_c_assembly"/>
</dbReference>